<dbReference type="SUPFAM" id="SSF53474">
    <property type="entry name" value="alpha/beta-Hydrolases"/>
    <property type="match status" value="1"/>
</dbReference>
<dbReference type="Pfam" id="PF01764">
    <property type="entry name" value="Lipase_3"/>
    <property type="match status" value="1"/>
</dbReference>
<dbReference type="AlphaFoldDB" id="A0A9N8DZ80"/>
<reference evidence="2" key="1">
    <citation type="submission" date="2020-06" db="EMBL/GenBank/DDBJ databases">
        <authorList>
            <consortium name="Plant Systems Biology data submission"/>
        </authorList>
    </citation>
    <scope>NUCLEOTIDE SEQUENCE</scope>
    <source>
        <strain evidence="2">D6</strain>
    </source>
</reference>
<sequence>MPIISFGINDCSFTPTNSGLELPQDVLDYAMTSADLSELSYKFLVSREIQSGNLFGFDRMQAFVDLDDMAILAEYDNICYVTFRGTVGANVFDVFQLFDAGAKMVNGCKVRSGFYNGYHARYINELKAGIADCMTRCSELILTGQSQGGSNALVAFMDLQEYNPIAITFGALRTVRENCTHVDSTRHYRFVNVGQGIYDYYAMMFDRTALHFGHSILLDATANAAASYLGLDDNRMLQPQSRDPHSVTNYWSALKSLVDAAMCNPLAIQISGWEDGHWCHEDDECDSGSCNEQMCIGALQVGEFCRRDYECASRRCEHSLFKANVCA</sequence>
<gene>
    <name evidence="2" type="ORF">SEMRO_385_G131690.1</name>
</gene>
<dbReference type="EMBL" id="CAICTM010000384">
    <property type="protein sequence ID" value="CAB9509330.1"/>
    <property type="molecule type" value="Genomic_DNA"/>
</dbReference>
<dbReference type="InterPro" id="IPR002921">
    <property type="entry name" value="Fungal_lipase-type"/>
</dbReference>
<protein>
    <recommendedName>
        <fullName evidence="1">Fungal lipase-type domain-containing protein</fullName>
    </recommendedName>
</protein>
<accession>A0A9N8DZ80</accession>
<keyword evidence="3" id="KW-1185">Reference proteome</keyword>
<evidence type="ECO:0000313" key="2">
    <source>
        <dbReference type="EMBL" id="CAB9509330.1"/>
    </source>
</evidence>
<dbReference type="InterPro" id="IPR029058">
    <property type="entry name" value="AB_hydrolase_fold"/>
</dbReference>
<dbReference type="GO" id="GO:0006629">
    <property type="term" value="P:lipid metabolic process"/>
    <property type="evidence" value="ECO:0007669"/>
    <property type="project" value="InterPro"/>
</dbReference>
<dbReference type="Gene3D" id="3.40.50.1820">
    <property type="entry name" value="alpha/beta hydrolase"/>
    <property type="match status" value="1"/>
</dbReference>
<feature type="domain" description="Fungal lipase-type" evidence="1">
    <location>
        <begin position="80"/>
        <end position="181"/>
    </location>
</feature>
<evidence type="ECO:0000313" key="3">
    <source>
        <dbReference type="Proteomes" id="UP001153069"/>
    </source>
</evidence>
<name>A0A9N8DZ80_9STRA</name>
<comment type="caution">
    <text evidence="2">The sequence shown here is derived from an EMBL/GenBank/DDBJ whole genome shotgun (WGS) entry which is preliminary data.</text>
</comment>
<dbReference type="OrthoDB" id="438440at2759"/>
<evidence type="ECO:0000259" key="1">
    <source>
        <dbReference type="Pfam" id="PF01764"/>
    </source>
</evidence>
<proteinExistence type="predicted"/>
<dbReference type="Proteomes" id="UP001153069">
    <property type="component" value="Unassembled WGS sequence"/>
</dbReference>
<organism evidence="2 3">
    <name type="scientific">Seminavis robusta</name>
    <dbReference type="NCBI Taxonomy" id="568900"/>
    <lineage>
        <taxon>Eukaryota</taxon>
        <taxon>Sar</taxon>
        <taxon>Stramenopiles</taxon>
        <taxon>Ochrophyta</taxon>
        <taxon>Bacillariophyta</taxon>
        <taxon>Bacillariophyceae</taxon>
        <taxon>Bacillariophycidae</taxon>
        <taxon>Naviculales</taxon>
        <taxon>Naviculaceae</taxon>
        <taxon>Seminavis</taxon>
    </lineage>
</organism>